<organism evidence="1 2">
    <name type="scientific">Streptomyces citrinus</name>
    <dbReference type="NCBI Taxonomy" id="3118173"/>
    <lineage>
        <taxon>Bacteria</taxon>
        <taxon>Bacillati</taxon>
        <taxon>Actinomycetota</taxon>
        <taxon>Actinomycetes</taxon>
        <taxon>Kitasatosporales</taxon>
        <taxon>Streptomycetaceae</taxon>
        <taxon>Streptomyces</taxon>
    </lineage>
</organism>
<gene>
    <name evidence="1" type="ORF">V2W30_29790</name>
</gene>
<evidence type="ECO:0000313" key="2">
    <source>
        <dbReference type="Proteomes" id="UP001432251"/>
    </source>
</evidence>
<sequence length="62" mass="6876">MTNRIPRQLLSGGEVAALLGVDPKTVTRWANLGKLPCFRTPGGHRRYRRADVERLTRSGDAS</sequence>
<accession>A0ACD5AIV4</accession>
<keyword evidence="2" id="KW-1185">Reference proteome</keyword>
<protein>
    <submittedName>
        <fullName evidence="1">BldC family transcriptional regulator</fullName>
    </submittedName>
</protein>
<dbReference type="Proteomes" id="UP001432251">
    <property type="component" value="Chromosome"/>
</dbReference>
<evidence type="ECO:0000313" key="1">
    <source>
        <dbReference type="EMBL" id="WWQ67102.1"/>
    </source>
</evidence>
<dbReference type="EMBL" id="CP146022">
    <property type="protein sequence ID" value="WWQ67102.1"/>
    <property type="molecule type" value="Genomic_DNA"/>
</dbReference>
<reference evidence="1" key="1">
    <citation type="journal article" date="2025" name="Int. J. Syst. Evol. Microbiol.">
        <title>Streptomyces citrinus sp. nov., with yellow diffusible pigment.</title>
        <authorList>
            <person name="He Y."/>
            <person name="Yang E."/>
            <person name="Xu J."/>
            <person name="Sun Y."/>
            <person name="Sun L."/>
        </authorList>
    </citation>
    <scope>NUCLEOTIDE SEQUENCE</scope>
    <source>
        <strain evidence="1">Q6</strain>
    </source>
</reference>
<proteinExistence type="predicted"/>
<name>A0ACD5AIV4_9ACTN</name>